<gene>
    <name evidence="1" type="ORF">EVAR_71868_1</name>
</gene>
<protein>
    <submittedName>
        <fullName evidence="1">Mariner Mos1 transposase</fullName>
    </submittedName>
</protein>
<evidence type="ECO:0000313" key="2">
    <source>
        <dbReference type="Proteomes" id="UP000299102"/>
    </source>
</evidence>
<dbReference type="Gene3D" id="3.30.420.10">
    <property type="entry name" value="Ribonuclease H-like superfamily/Ribonuclease H"/>
    <property type="match status" value="1"/>
</dbReference>
<accession>A0A4C1STD9</accession>
<evidence type="ECO:0000313" key="1">
    <source>
        <dbReference type="EMBL" id="GBP05204.1"/>
    </source>
</evidence>
<reference evidence="1 2" key="1">
    <citation type="journal article" date="2019" name="Commun. Biol.">
        <title>The bagworm genome reveals a unique fibroin gene that provides high tensile strength.</title>
        <authorList>
            <person name="Kono N."/>
            <person name="Nakamura H."/>
            <person name="Ohtoshi R."/>
            <person name="Tomita M."/>
            <person name="Numata K."/>
            <person name="Arakawa K."/>
        </authorList>
    </citation>
    <scope>NUCLEOTIDE SEQUENCE [LARGE SCALE GENOMIC DNA]</scope>
</reference>
<keyword evidence="2" id="KW-1185">Reference proteome</keyword>
<dbReference type="Proteomes" id="UP000299102">
    <property type="component" value="Unassembled WGS sequence"/>
</dbReference>
<comment type="caution">
    <text evidence="1">The sequence shown here is derived from an EMBL/GenBank/DDBJ whole genome shotgun (WGS) entry which is preliminary data.</text>
</comment>
<organism evidence="1 2">
    <name type="scientific">Eumeta variegata</name>
    <name type="common">Bagworm moth</name>
    <name type="synonym">Eumeta japonica</name>
    <dbReference type="NCBI Taxonomy" id="151549"/>
    <lineage>
        <taxon>Eukaryota</taxon>
        <taxon>Metazoa</taxon>
        <taxon>Ecdysozoa</taxon>
        <taxon>Arthropoda</taxon>
        <taxon>Hexapoda</taxon>
        <taxon>Insecta</taxon>
        <taxon>Pterygota</taxon>
        <taxon>Neoptera</taxon>
        <taxon>Endopterygota</taxon>
        <taxon>Lepidoptera</taxon>
        <taxon>Glossata</taxon>
        <taxon>Ditrysia</taxon>
        <taxon>Tineoidea</taxon>
        <taxon>Psychidae</taxon>
        <taxon>Oiketicinae</taxon>
        <taxon>Eumeta</taxon>
    </lineage>
</organism>
<dbReference type="OrthoDB" id="616263at2759"/>
<dbReference type="EMBL" id="BGZK01003874">
    <property type="protein sequence ID" value="GBP05204.1"/>
    <property type="molecule type" value="Genomic_DNA"/>
</dbReference>
<dbReference type="InterPro" id="IPR036397">
    <property type="entry name" value="RNaseH_sf"/>
</dbReference>
<proteinExistence type="predicted"/>
<dbReference type="GO" id="GO:0003676">
    <property type="term" value="F:nucleic acid binding"/>
    <property type="evidence" value="ECO:0007669"/>
    <property type="project" value="InterPro"/>
</dbReference>
<dbReference type="AlphaFoldDB" id="A0A4C1STD9"/>
<name>A0A4C1STD9_EUMVA</name>
<sequence>MRDMLLAKHKKRFLHRIVTSDEKWIYHDNPKIKKIMGTSCPRVTSTAKPNIMEKTHAVYLVGPAGCSVLRVAKSKRNNHWNSIPNTTDEIEPSSEGKTLSIILQIRQNYSST</sequence>